<gene>
    <name evidence="2" type="ORF">MAL03_18515</name>
</gene>
<protein>
    <submittedName>
        <fullName evidence="2">Uncharacterized protein</fullName>
    </submittedName>
</protein>
<dbReference type="RefSeq" id="WP_243807923.1">
    <property type="nucleotide sequence ID" value="NZ_CP091954.1"/>
</dbReference>
<name>A0AAE9GK31_9LEPT</name>
<dbReference type="EMBL" id="CP091958">
    <property type="protein sequence ID" value="UOG58657.1"/>
    <property type="molecule type" value="Genomic_DNA"/>
</dbReference>
<accession>A0AAE9GK31</accession>
<organism evidence="2 3">
    <name type="scientific">Leptospira noguchii</name>
    <dbReference type="NCBI Taxonomy" id="28182"/>
    <lineage>
        <taxon>Bacteria</taxon>
        <taxon>Pseudomonadati</taxon>
        <taxon>Spirochaetota</taxon>
        <taxon>Spirochaetia</taxon>
        <taxon>Leptospirales</taxon>
        <taxon>Leptospiraceae</taxon>
        <taxon>Leptospira</taxon>
    </lineage>
</organism>
<sequence length="268" mass="29995">MTLDLKSARKMIAHLATSTSPDSSYRVEFAHTKSEMTFSIKKLSIPGNLPPGIYRAQVYEITDEGEQPLSNFEFSIPLKEDSELQNPVSLPPQVPVEIQAPKDLNLTILLELRKQDQVAHENERQIWETKLDAFRALHEAELRRLNESHKAEIDRINKDWEYKLEITKNNQVLLEAERTKLSKAIESRIKGELKNTNTSEGFDLTKALENPLVLSILGKSLGLEVPNVSTPSGGMDMGQIMQLASSLMNQPSSSGGTNSIMEILSRGK</sequence>
<reference evidence="2" key="1">
    <citation type="submission" date="2022-02" db="EMBL/GenBank/DDBJ databases">
        <title>The genetically variable rfb locus in Leptospira is a mobile cassette and a molecular signature of serovar identity.</title>
        <authorList>
            <person name="Nieves C."/>
            <person name="Vincent A.T."/>
            <person name="Zarantonelli L."/>
            <person name="Picardeau M."/>
            <person name="Veyrier F.J."/>
            <person name="Buschiazzo A."/>
        </authorList>
    </citation>
    <scope>NUCLEOTIDE SEQUENCE</scope>
    <source>
        <strain evidence="2">IP1512017</strain>
    </source>
</reference>
<proteinExistence type="predicted"/>
<feature type="compositionally biased region" description="Polar residues" evidence="1">
    <location>
        <begin position="248"/>
        <end position="260"/>
    </location>
</feature>
<dbReference type="AlphaFoldDB" id="A0AAE9GK31"/>
<feature type="region of interest" description="Disordered" evidence="1">
    <location>
        <begin position="248"/>
        <end position="268"/>
    </location>
</feature>
<dbReference type="Proteomes" id="UP000829829">
    <property type="component" value="Chromosome 2"/>
</dbReference>
<evidence type="ECO:0000313" key="2">
    <source>
        <dbReference type="EMBL" id="UOG58657.1"/>
    </source>
</evidence>
<evidence type="ECO:0000256" key="1">
    <source>
        <dbReference type="SAM" id="MobiDB-lite"/>
    </source>
</evidence>
<evidence type="ECO:0000313" key="3">
    <source>
        <dbReference type="Proteomes" id="UP000829829"/>
    </source>
</evidence>